<sequence length="249" mass="26392">MTVSRRAVLAGAGAALFAPRVFAAETIKLEISAFGLPFADARVGDRAVKAMIDTAGTVPLQVSSRLAASLKLANGASPRFTLGGRSSAEHVTIVDGEIEKVGEQVGTEFDAIVGWPYLARTAFAMDYASSSLLLDDTVDPASTWNMSLVATAPLPVVDMLVEGQPLRALVDTGAPTSLLDPRRADASPVGVMLQKLATLSGRETRLRFRIQDLGLIRTKLGCEAVLGHSFLAAYRVRFDRPAGRIALQS</sequence>
<evidence type="ECO:0000256" key="1">
    <source>
        <dbReference type="SAM" id="SignalP"/>
    </source>
</evidence>
<name>A0A8S8XAB6_9PROT</name>
<protein>
    <recommendedName>
        <fullName evidence="4">Peptidase A2 domain-containing protein</fullName>
    </recommendedName>
</protein>
<feature type="chain" id="PRO_5035925879" description="Peptidase A2 domain-containing protein" evidence="1">
    <location>
        <begin position="24"/>
        <end position="249"/>
    </location>
</feature>
<dbReference type="Gene3D" id="2.40.70.10">
    <property type="entry name" value="Acid Proteases"/>
    <property type="match status" value="1"/>
</dbReference>
<proteinExistence type="predicted"/>
<accession>A0A8S8XAB6</accession>
<dbReference type="PROSITE" id="PS51318">
    <property type="entry name" value="TAT"/>
    <property type="match status" value="1"/>
</dbReference>
<dbReference type="RefSeq" id="WP_420241859.1">
    <property type="nucleotide sequence ID" value="NZ_BOPV01000001.1"/>
</dbReference>
<reference evidence="2" key="1">
    <citation type="submission" date="2021-02" db="EMBL/GenBank/DDBJ databases">
        <title>Genome sequence of Rhodospirillales sp. strain TMPK1 isolated from soil.</title>
        <authorList>
            <person name="Nakai R."/>
            <person name="Kusada H."/>
            <person name="Tamaki H."/>
        </authorList>
    </citation>
    <scope>NUCLEOTIDE SEQUENCE</scope>
    <source>
        <strain evidence="2">TMPK1</strain>
    </source>
</reference>
<evidence type="ECO:0000313" key="2">
    <source>
        <dbReference type="EMBL" id="GIL38801.1"/>
    </source>
</evidence>
<keyword evidence="1" id="KW-0732">Signal</keyword>
<dbReference type="Proteomes" id="UP000681075">
    <property type="component" value="Unassembled WGS sequence"/>
</dbReference>
<evidence type="ECO:0008006" key="4">
    <source>
        <dbReference type="Google" id="ProtNLM"/>
    </source>
</evidence>
<dbReference type="PROSITE" id="PS00141">
    <property type="entry name" value="ASP_PROTEASE"/>
    <property type="match status" value="1"/>
</dbReference>
<comment type="caution">
    <text evidence="2">The sequence shown here is derived from an EMBL/GenBank/DDBJ whole genome shotgun (WGS) entry which is preliminary data.</text>
</comment>
<dbReference type="EMBL" id="BOPV01000001">
    <property type="protein sequence ID" value="GIL38801.1"/>
    <property type="molecule type" value="Genomic_DNA"/>
</dbReference>
<evidence type="ECO:0000313" key="3">
    <source>
        <dbReference type="Proteomes" id="UP000681075"/>
    </source>
</evidence>
<keyword evidence="3" id="KW-1185">Reference proteome</keyword>
<organism evidence="2 3">
    <name type="scientific">Roseiterribacter gracilis</name>
    <dbReference type="NCBI Taxonomy" id="2812848"/>
    <lineage>
        <taxon>Bacteria</taxon>
        <taxon>Pseudomonadati</taxon>
        <taxon>Pseudomonadota</taxon>
        <taxon>Alphaproteobacteria</taxon>
        <taxon>Rhodospirillales</taxon>
        <taxon>Roseiterribacteraceae</taxon>
        <taxon>Roseiterribacter</taxon>
    </lineage>
</organism>
<gene>
    <name evidence="2" type="ORF">TMPK1_10380</name>
</gene>
<dbReference type="GO" id="GO:0004190">
    <property type="term" value="F:aspartic-type endopeptidase activity"/>
    <property type="evidence" value="ECO:0007669"/>
    <property type="project" value="InterPro"/>
</dbReference>
<dbReference type="InterPro" id="IPR006311">
    <property type="entry name" value="TAT_signal"/>
</dbReference>
<dbReference type="GO" id="GO:0006508">
    <property type="term" value="P:proteolysis"/>
    <property type="evidence" value="ECO:0007669"/>
    <property type="project" value="InterPro"/>
</dbReference>
<dbReference type="InterPro" id="IPR001969">
    <property type="entry name" value="Aspartic_peptidase_AS"/>
</dbReference>
<feature type="signal peptide" evidence="1">
    <location>
        <begin position="1"/>
        <end position="23"/>
    </location>
</feature>
<dbReference type="InterPro" id="IPR021109">
    <property type="entry name" value="Peptidase_aspartic_dom_sf"/>
</dbReference>
<dbReference type="AlphaFoldDB" id="A0A8S8XAB6"/>
<dbReference type="SUPFAM" id="SSF50630">
    <property type="entry name" value="Acid proteases"/>
    <property type="match status" value="1"/>
</dbReference>